<keyword evidence="7" id="KW-0234">DNA repair</keyword>
<dbReference type="SUPFAM" id="SSF46767">
    <property type="entry name" value="Methylated DNA-protein cysteine methyltransferase, C-terminal domain"/>
    <property type="match status" value="1"/>
</dbReference>
<dbReference type="InterPro" id="IPR036217">
    <property type="entry name" value="MethylDNA_cys_MeTrfase_DNAb"/>
</dbReference>
<dbReference type="GO" id="GO:0032259">
    <property type="term" value="P:methylation"/>
    <property type="evidence" value="ECO:0007669"/>
    <property type="project" value="UniProtKB-KW"/>
</dbReference>
<feature type="domain" description="Methylated-DNA-[protein]-cysteine S-methyltransferase DNA binding" evidence="9">
    <location>
        <begin position="115"/>
        <end position="194"/>
    </location>
</feature>
<comment type="catalytic activity">
    <reaction evidence="1">
        <text>a 4-O-methyl-thymidine in DNA + L-cysteinyl-[protein] = a thymidine in DNA + S-methyl-L-cysteinyl-[protein]</text>
        <dbReference type="Rhea" id="RHEA:53428"/>
        <dbReference type="Rhea" id="RHEA-COMP:10131"/>
        <dbReference type="Rhea" id="RHEA-COMP:10132"/>
        <dbReference type="Rhea" id="RHEA-COMP:13555"/>
        <dbReference type="Rhea" id="RHEA-COMP:13556"/>
        <dbReference type="ChEBI" id="CHEBI:29950"/>
        <dbReference type="ChEBI" id="CHEBI:82612"/>
        <dbReference type="ChEBI" id="CHEBI:137386"/>
        <dbReference type="ChEBI" id="CHEBI:137387"/>
        <dbReference type="EC" id="2.1.1.63"/>
    </reaction>
</comment>
<evidence type="ECO:0000259" key="10">
    <source>
        <dbReference type="Pfam" id="PF02870"/>
    </source>
</evidence>
<dbReference type="InterPro" id="IPR036631">
    <property type="entry name" value="MGMT_N_sf"/>
</dbReference>
<gene>
    <name evidence="11" type="ORF">AVDCRST_MAG53-2042</name>
</gene>
<dbReference type="FunFam" id="1.10.10.10:FF:000214">
    <property type="entry name" value="Methylated-DNA--protein-cysteine methyltransferase"/>
    <property type="match status" value="1"/>
</dbReference>
<evidence type="ECO:0000256" key="7">
    <source>
        <dbReference type="ARBA" id="ARBA00023204"/>
    </source>
</evidence>
<dbReference type="GO" id="GO:0003908">
    <property type="term" value="F:methylated-DNA-[protein]-cysteine S-methyltransferase activity"/>
    <property type="evidence" value="ECO:0007669"/>
    <property type="project" value="UniProtKB-EC"/>
</dbReference>
<evidence type="ECO:0000313" key="11">
    <source>
        <dbReference type="EMBL" id="CAA9501814.1"/>
    </source>
</evidence>
<evidence type="ECO:0000259" key="9">
    <source>
        <dbReference type="Pfam" id="PF01035"/>
    </source>
</evidence>
<keyword evidence="6" id="KW-0227">DNA damage</keyword>
<evidence type="ECO:0000256" key="6">
    <source>
        <dbReference type="ARBA" id="ARBA00022763"/>
    </source>
</evidence>
<dbReference type="InterPro" id="IPR001497">
    <property type="entry name" value="MethylDNA_cys_MeTrfase_AS"/>
</dbReference>
<dbReference type="GO" id="GO:0006281">
    <property type="term" value="P:DNA repair"/>
    <property type="evidence" value="ECO:0007669"/>
    <property type="project" value="UniProtKB-KW"/>
</dbReference>
<name>A0A6J4SQ83_9ACTN</name>
<protein>
    <recommendedName>
        <fullName evidence="3">methylated-DNA--[protein]-cysteine S-methyltransferase</fullName>
        <ecNumber evidence="3">2.1.1.63</ecNumber>
    </recommendedName>
</protein>
<feature type="domain" description="Methylguanine DNA methyltransferase ribonuclease-like" evidence="10">
    <location>
        <begin position="31"/>
        <end position="110"/>
    </location>
</feature>
<keyword evidence="4 11" id="KW-0489">Methyltransferase</keyword>
<dbReference type="InterPro" id="IPR014048">
    <property type="entry name" value="MethylDNA_cys_MeTrfase_DNA-bd"/>
</dbReference>
<dbReference type="PANTHER" id="PTHR10815:SF13">
    <property type="entry name" value="METHYLATED-DNA--PROTEIN-CYSTEINE METHYLTRANSFERASE"/>
    <property type="match status" value="1"/>
</dbReference>
<dbReference type="EMBL" id="CADCVR010000065">
    <property type="protein sequence ID" value="CAA9501814.1"/>
    <property type="molecule type" value="Genomic_DNA"/>
</dbReference>
<dbReference type="InterPro" id="IPR008332">
    <property type="entry name" value="MethylG_MeTrfase_N"/>
</dbReference>
<proteinExistence type="inferred from homology"/>
<dbReference type="Gene3D" id="3.30.160.70">
    <property type="entry name" value="Methylated DNA-protein cysteine methyltransferase domain"/>
    <property type="match status" value="1"/>
</dbReference>
<dbReference type="Pfam" id="PF02870">
    <property type="entry name" value="Methyltransf_1N"/>
    <property type="match status" value="1"/>
</dbReference>
<dbReference type="PROSITE" id="PS00374">
    <property type="entry name" value="MGMT"/>
    <property type="match status" value="1"/>
</dbReference>
<evidence type="ECO:0000256" key="2">
    <source>
        <dbReference type="ARBA" id="ARBA00008711"/>
    </source>
</evidence>
<dbReference type="NCBIfam" id="TIGR00589">
    <property type="entry name" value="ogt"/>
    <property type="match status" value="1"/>
</dbReference>
<evidence type="ECO:0000256" key="5">
    <source>
        <dbReference type="ARBA" id="ARBA00022679"/>
    </source>
</evidence>
<evidence type="ECO:0000256" key="8">
    <source>
        <dbReference type="ARBA" id="ARBA00049348"/>
    </source>
</evidence>
<dbReference type="CDD" id="cd06445">
    <property type="entry name" value="ATase"/>
    <property type="match status" value="1"/>
</dbReference>
<evidence type="ECO:0000256" key="3">
    <source>
        <dbReference type="ARBA" id="ARBA00011918"/>
    </source>
</evidence>
<comment type="catalytic activity">
    <reaction evidence="8">
        <text>a 6-O-methyl-2'-deoxyguanosine in DNA + L-cysteinyl-[protein] = S-methyl-L-cysteinyl-[protein] + a 2'-deoxyguanosine in DNA</text>
        <dbReference type="Rhea" id="RHEA:24000"/>
        <dbReference type="Rhea" id="RHEA-COMP:10131"/>
        <dbReference type="Rhea" id="RHEA-COMP:10132"/>
        <dbReference type="Rhea" id="RHEA-COMP:11367"/>
        <dbReference type="Rhea" id="RHEA-COMP:11368"/>
        <dbReference type="ChEBI" id="CHEBI:29950"/>
        <dbReference type="ChEBI" id="CHEBI:82612"/>
        <dbReference type="ChEBI" id="CHEBI:85445"/>
        <dbReference type="ChEBI" id="CHEBI:85448"/>
        <dbReference type="EC" id="2.1.1.63"/>
    </reaction>
</comment>
<dbReference type="EC" id="2.1.1.63" evidence="3"/>
<dbReference type="InterPro" id="IPR036388">
    <property type="entry name" value="WH-like_DNA-bd_sf"/>
</dbReference>
<sequence>MIPLDAPAPDAAALAAASARLLAAAASESDVVYAELDSPVGPIVAAATSKGLARLAYRDFNGGLDAVLEALATKLSPRIVEAPARLDAVRRALDEYFAGRRRDFDLPVDLSLTAPFGRAVLEACARIPFGATSSYRAVAADAGRPSASRAAGNALGANPVPIIVPCHRVLRTGGGLGGYTGGVATKRHLLTLEGTQL</sequence>
<evidence type="ECO:0000256" key="4">
    <source>
        <dbReference type="ARBA" id="ARBA00022603"/>
    </source>
</evidence>
<dbReference type="PANTHER" id="PTHR10815">
    <property type="entry name" value="METHYLATED-DNA--PROTEIN-CYSTEINE METHYLTRANSFERASE"/>
    <property type="match status" value="1"/>
</dbReference>
<comment type="similarity">
    <text evidence="2">Belongs to the MGMT family.</text>
</comment>
<dbReference type="Gene3D" id="1.10.10.10">
    <property type="entry name" value="Winged helix-like DNA-binding domain superfamily/Winged helix DNA-binding domain"/>
    <property type="match status" value="1"/>
</dbReference>
<keyword evidence="5 11" id="KW-0808">Transferase</keyword>
<dbReference type="Pfam" id="PF01035">
    <property type="entry name" value="DNA_binding_1"/>
    <property type="match status" value="1"/>
</dbReference>
<dbReference type="AlphaFoldDB" id="A0A6J4SQ83"/>
<dbReference type="SUPFAM" id="SSF53155">
    <property type="entry name" value="Methylated DNA-protein cysteine methyltransferase domain"/>
    <property type="match status" value="1"/>
</dbReference>
<reference evidence="11" key="1">
    <citation type="submission" date="2020-02" db="EMBL/GenBank/DDBJ databases">
        <authorList>
            <person name="Meier V. D."/>
        </authorList>
    </citation>
    <scope>NUCLEOTIDE SEQUENCE</scope>
    <source>
        <strain evidence="11">AVDCRST_MAG53</strain>
    </source>
</reference>
<accession>A0A6J4SQ83</accession>
<evidence type="ECO:0000256" key="1">
    <source>
        <dbReference type="ARBA" id="ARBA00001286"/>
    </source>
</evidence>
<organism evidence="11">
    <name type="scientific">uncultured Solirubrobacteraceae bacterium</name>
    <dbReference type="NCBI Taxonomy" id="1162706"/>
    <lineage>
        <taxon>Bacteria</taxon>
        <taxon>Bacillati</taxon>
        <taxon>Actinomycetota</taxon>
        <taxon>Thermoleophilia</taxon>
        <taxon>Solirubrobacterales</taxon>
        <taxon>Solirubrobacteraceae</taxon>
        <taxon>environmental samples</taxon>
    </lineage>
</organism>